<feature type="region of interest" description="Uridylyltransferase" evidence="7">
    <location>
        <begin position="1"/>
        <end position="327"/>
    </location>
</feature>
<dbReference type="CDD" id="cd04899">
    <property type="entry name" value="ACT_ACR-UUR-like_2"/>
    <property type="match status" value="1"/>
</dbReference>
<protein>
    <recommendedName>
        <fullName evidence="7">Bifunctional uridylyltransferase/uridylyl-removing enzyme</fullName>
        <shortName evidence="7">UTase/UR</shortName>
    </recommendedName>
    <alternativeName>
        <fullName evidence="7">Bifunctional [protein-PII] modification enzyme</fullName>
    </alternativeName>
    <alternativeName>
        <fullName evidence="7">Bifunctional nitrogen sensor protein</fullName>
    </alternativeName>
    <domain>
        <recommendedName>
            <fullName evidence="7">[Protein-PII] uridylyltransferase</fullName>
            <shortName evidence="7">PII uridylyltransferase</shortName>
            <shortName evidence="7">UTase</shortName>
            <ecNumber evidence="7">2.7.7.59</ecNumber>
        </recommendedName>
    </domain>
    <domain>
        <recommendedName>
            <fullName evidence="7">[Protein-PII]-UMP uridylyl-removing enzyme</fullName>
            <shortName evidence="7">UR</shortName>
            <ecNumber evidence="7">3.1.4.-</ecNumber>
        </recommendedName>
    </domain>
</protein>
<dbReference type="HAMAP" id="MF_00277">
    <property type="entry name" value="PII_uridylyl_transf"/>
    <property type="match status" value="1"/>
</dbReference>
<sequence length="863" mass="97744">MTATNTATVDRQTLVVRCRSRLQSGQATVRERFLGDGDAPRLLRERCQLVDEVLCDLWHGLELPRSLSLIAVGGYGRGELYPASDVDILLLLPEPPDDILTAQLERAVALFYDIGLEIAPSVRTVAECSRGAADDLTIQTALLEARLLAGNSATFQAVCAELKESLNRQVFFEAKQMEQEERHRRFQDSPFSLEPNCKEAPGGLRDLQTILWIARAAGYGDSWEDLAQHGFITPEEEAQLKRNLGFLQRLRTRLHLHVGRREDRLLFDYQTSLAAQLGFAPTTTRRASERLMQGYYRTAKEVTQINTILLLNIGAAISPPPDLLPQAINERFQNTHDLLDVVDEEIFRKHPGALLEAFLLMQQHPELQGMAARTLRALWRARTLIDDAFRRDPDNRRRFLEILKQPRGVLHEIRRMNQFGLLGRYLPNFGRIVGQMQHDLFHVYTVDQHTLQVLRNLRRFLADEFAHEYPLCSELISDFPRPWVLYVAALFHDIGKGRGGDHSELGAVDAAQFCAEHGVDAEDSELIVWLVRRHLLMSTVAQKQDISDPDVVGAFAAMVHDERHLSALYLLTVADIRGTSPKVWNTWKGQLLEQLFRSTCRTLLAGGQVPVRQGLIEERQQQALRLLRYFALPDSVHQRLWKQLDTVYFLRHSAEEIAWHTRALHYRTGVDRPVVKARVNPQGEGLEVMIYTRDQRDLFARLVGFFARAGYTIVDAKIHTTRHGYALDSFMLLDLSDRGSDRTMISYVEHELTARLSRQSPPEAPGSGRISRQVRHFPIQPLITIEADEKGSHYVLSVSATDRPGLLYTIAMTLAAHGANLHTAKISTLGERVEDTFLISGGDLGNAASRIKLETELLERLKV</sequence>
<dbReference type="PROSITE" id="PS51671">
    <property type="entry name" value="ACT"/>
    <property type="match status" value="2"/>
</dbReference>
<evidence type="ECO:0000256" key="1">
    <source>
        <dbReference type="ARBA" id="ARBA00022679"/>
    </source>
</evidence>
<keyword evidence="5 7" id="KW-0460">Magnesium</keyword>
<comment type="caution">
    <text evidence="10">The sequence shown here is derived from an EMBL/GenBank/DDBJ whole genome shotgun (WGS) entry which is preliminary data.</text>
</comment>
<evidence type="ECO:0000259" key="9">
    <source>
        <dbReference type="PROSITE" id="PS51831"/>
    </source>
</evidence>
<dbReference type="CDD" id="cd05401">
    <property type="entry name" value="NT_GlnE_GlnD_like"/>
    <property type="match status" value="1"/>
</dbReference>
<feature type="region of interest" description="Uridylyl-removing" evidence="7">
    <location>
        <begin position="328"/>
        <end position="686"/>
    </location>
</feature>
<evidence type="ECO:0000256" key="7">
    <source>
        <dbReference type="HAMAP-Rule" id="MF_00277"/>
    </source>
</evidence>
<comment type="cofactor">
    <cofactor evidence="7">
        <name>Mg(2+)</name>
        <dbReference type="ChEBI" id="CHEBI:18420"/>
    </cofactor>
</comment>
<dbReference type="EC" id="3.1.4.-" evidence="7"/>
<comment type="catalytic activity">
    <reaction evidence="7">
        <text>[protein-PII]-uridylyl-L-tyrosine + H2O = [protein-PII]-L-tyrosine + UMP + H(+)</text>
        <dbReference type="Rhea" id="RHEA:48600"/>
        <dbReference type="Rhea" id="RHEA-COMP:12147"/>
        <dbReference type="Rhea" id="RHEA-COMP:12148"/>
        <dbReference type="ChEBI" id="CHEBI:15377"/>
        <dbReference type="ChEBI" id="CHEBI:15378"/>
        <dbReference type="ChEBI" id="CHEBI:46858"/>
        <dbReference type="ChEBI" id="CHEBI:57865"/>
        <dbReference type="ChEBI" id="CHEBI:90602"/>
    </reaction>
</comment>
<keyword evidence="6 7" id="KW-0511">Multifunctional enzyme</keyword>
<dbReference type="Pfam" id="PF01909">
    <property type="entry name" value="NTP_transf_2"/>
    <property type="match status" value="1"/>
</dbReference>
<keyword evidence="1 7" id="KW-0808">Transferase</keyword>
<dbReference type="SUPFAM" id="SSF109604">
    <property type="entry name" value="HD-domain/PDEase-like"/>
    <property type="match status" value="1"/>
</dbReference>
<dbReference type="GO" id="GO:0008081">
    <property type="term" value="F:phosphoric diester hydrolase activity"/>
    <property type="evidence" value="ECO:0007669"/>
    <property type="project" value="UniProtKB-UniRule"/>
</dbReference>
<dbReference type="InterPro" id="IPR003607">
    <property type="entry name" value="HD/PDEase_dom"/>
</dbReference>
<comment type="function">
    <text evidence="7">Modifies, by uridylylation and deuridylylation, the PII regulatory proteins (GlnB and homologs), in response to the nitrogen status of the cell that GlnD senses through the glutamine level. Under low glutamine levels, catalyzes the conversion of the PII proteins and UTP to PII-UMP and PPi, while under higher glutamine levels, GlnD hydrolyzes PII-UMP to PII and UMP (deuridylylation). Thus, controls uridylylation state and activity of the PII proteins, and plays an important role in the regulation of nitrogen metabolism.</text>
</comment>
<dbReference type="InterPro" id="IPR013546">
    <property type="entry name" value="PII_UdlTrfase/GS_AdlTrfase"/>
</dbReference>
<accession>A0A935PX55</accession>
<keyword evidence="2 7" id="KW-0548">Nucleotidyltransferase</keyword>
<dbReference type="NCBIfam" id="TIGR01693">
    <property type="entry name" value="UTase_glnD"/>
    <property type="match status" value="1"/>
</dbReference>
<dbReference type="GO" id="GO:0008773">
    <property type="term" value="F:[protein-PII] uridylyltransferase activity"/>
    <property type="evidence" value="ECO:0007669"/>
    <property type="project" value="UniProtKB-UniRule"/>
</dbReference>
<reference evidence="10 11" key="1">
    <citation type="submission" date="2020-10" db="EMBL/GenBank/DDBJ databases">
        <title>Connecting structure to function with the recovery of over 1000 high-quality activated sludge metagenome-assembled genomes encoding full-length rRNA genes using long-read sequencing.</title>
        <authorList>
            <person name="Singleton C.M."/>
            <person name="Petriglieri F."/>
            <person name="Kristensen J.M."/>
            <person name="Kirkegaard R.H."/>
            <person name="Michaelsen T.Y."/>
            <person name="Andersen M.H."/>
            <person name="Karst S.M."/>
            <person name="Dueholm M.S."/>
            <person name="Nielsen P.H."/>
            <person name="Albertsen M."/>
        </authorList>
    </citation>
    <scope>NUCLEOTIDE SEQUENCE [LARGE SCALE GENOMIC DNA]</scope>
    <source>
        <strain evidence="10">EsbW_18-Q3-R4-48_BATAC.285</strain>
    </source>
</reference>
<comment type="catalytic activity">
    <reaction evidence="7">
        <text>[protein-PII]-L-tyrosine + UTP = [protein-PII]-uridylyl-L-tyrosine + diphosphate</text>
        <dbReference type="Rhea" id="RHEA:13673"/>
        <dbReference type="Rhea" id="RHEA-COMP:12147"/>
        <dbReference type="Rhea" id="RHEA-COMP:12148"/>
        <dbReference type="ChEBI" id="CHEBI:33019"/>
        <dbReference type="ChEBI" id="CHEBI:46398"/>
        <dbReference type="ChEBI" id="CHEBI:46858"/>
        <dbReference type="ChEBI" id="CHEBI:90602"/>
        <dbReference type="EC" id="2.7.7.59"/>
    </reaction>
</comment>
<dbReference type="PANTHER" id="PTHR47320">
    <property type="entry name" value="BIFUNCTIONAL URIDYLYLTRANSFERASE/URIDYLYL-REMOVING ENZYME"/>
    <property type="match status" value="1"/>
</dbReference>
<dbReference type="PIRSF" id="PIRSF006288">
    <property type="entry name" value="PII_uridyltransf"/>
    <property type="match status" value="1"/>
</dbReference>
<name>A0A935PX55_9PROT</name>
<feature type="domain" description="HD" evidence="9">
    <location>
        <begin position="446"/>
        <end position="568"/>
    </location>
</feature>
<dbReference type="InterPro" id="IPR043519">
    <property type="entry name" value="NT_sf"/>
</dbReference>
<dbReference type="InterPro" id="IPR010043">
    <property type="entry name" value="UTase/UR"/>
</dbReference>
<dbReference type="CDD" id="cd04900">
    <property type="entry name" value="ACT_UUR-like_1"/>
    <property type="match status" value="1"/>
</dbReference>
<dbReference type="Pfam" id="PF01966">
    <property type="entry name" value="HD"/>
    <property type="match status" value="1"/>
</dbReference>
<dbReference type="InterPro" id="IPR045865">
    <property type="entry name" value="ACT-like_dom_sf"/>
</dbReference>
<evidence type="ECO:0000256" key="6">
    <source>
        <dbReference type="ARBA" id="ARBA00023268"/>
    </source>
</evidence>
<dbReference type="EMBL" id="JADJMH010000002">
    <property type="protein sequence ID" value="MBK7674053.1"/>
    <property type="molecule type" value="Genomic_DNA"/>
</dbReference>
<gene>
    <name evidence="7" type="primary">glnD</name>
    <name evidence="10" type="ORF">IPJ27_04415</name>
</gene>
<comment type="domain">
    <text evidence="7">Has four distinct domains: an N-terminal nucleotidyltransferase (NT) domain responsible for UTase activity, a central HD domain that encodes UR activity, and two C-terminal ACT domains that seem to have a role in glutamine sensing.</text>
</comment>
<dbReference type="Gene3D" id="1.20.120.330">
    <property type="entry name" value="Nucleotidyltransferases domain 2"/>
    <property type="match status" value="1"/>
</dbReference>
<dbReference type="SUPFAM" id="SSF81593">
    <property type="entry name" value="Nucleotidyltransferase substrate binding subunit/domain"/>
    <property type="match status" value="1"/>
</dbReference>
<evidence type="ECO:0000256" key="2">
    <source>
        <dbReference type="ARBA" id="ARBA00022695"/>
    </source>
</evidence>
<dbReference type="InterPro" id="IPR002912">
    <property type="entry name" value="ACT_dom"/>
</dbReference>
<dbReference type="Pfam" id="PF01842">
    <property type="entry name" value="ACT"/>
    <property type="match status" value="1"/>
</dbReference>
<feature type="domain" description="ACT" evidence="8">
    <location>
        <begin position="687"/>
        <end position="767"/>
    </location>
</feature>
<evidence type="ECO:0000256" key="4">
    <source>
        <dbReference type="ARBA" id="ARBA00022801"/>
    </source>
</evidence>
<keyword evidence="4 7" id="KW-0378">Hydrolase</keyword>
<evidence type="ECO:0000259" key="8">
    <source>
        <dbReference type="PROSITE" id="PS51671"/>
    </source>
</evidence>
<dbReference type="AlphaFoldDB" id="A0A935PX55"/>
<dbReference type="Gene3D" id="1.10.3210.10">
    <property type="entry name" value="Hypothetical protein af1432"/>
    <property type="match status" value="1"/>
</dbReference>
<dbReference type="PANTHER" id="PTHR47320:SF1">
    <property type="entry name" value="BIFUNCTIONAL URIDYLYLTRANSFERASE_URIDYLYL-REMOVING ENZYME"/>
    <property type="match status" value="1"/>
</dbReference>
<dbReference type="Pfam" id="PF08335">
    <property type="entry name" value="GlnD_UR_UTase"/>
    <property type="match status" value="1"/>
</dbReference>
<keyword evidence="3" id="KW-0677">Repeat</keyword>
<evidence type="ECO:0000256" key="5">
    <source>
        <dbReference type="ARBA" id="ARBA00022842"/>
    </source>
</evidence>
<dbReference type="EC" id="2.7.7.59" evidence="7"/>
<dbReference type="InterPro" id="IPR006674">
    <property type="entry name" value="HD_domain"/>
</dbReference>
<proteinExistence type="inferred from homology"/>
<comment type="similarity">
    <text evidence="7">Belongs to the GlnD family.</text>
</comment>
<evidence type="ECO:0000313" key="11">
    <source>
        <dbReference type="Proteomes" id="UP000697998"/>
    </source>
</evidence>
<dbReference type="SUPFAM" id="SSF81301">
    <property type="entry name" value="Nucleotidyltransferase"/>
    <property type="match status" value="1"/>
</dbReference>
<dbReference type="NCBIfam" id="NF002837">
    <property type="entry name" value="PRK03059.1"/>
    <property type="match status" value="1"/>
</dbReference>
<dbReference type="Gene3D" id="3.30.70.260">
    <property type="match status" value="1"/>
</dbReference>
<feature type="domain" description="ACT" evidence="8">
    <location>
        <begin position="795"/>
        <end position="863"/>
    </location>
</feature>
<dbReference type="SMART" id="SM00471">
    <property type="entry name" value="HDc"/>
    <property type="match status" value="1"/>
</dbReference>
<dbReference type="Proteomes" id="UP000697998">
    <property type="component" value="Unassembled WGS sequence"/>
</dbReference>
<evidence type="ECO:0000256" key="3">
    <source>
        <dbReference type="ARBA" id="ARBA00022737"/>
    </source>
</evidence>
<dbReference type="InterPro" id="IPR002934">
    <property type="entry name" value="Polymerase_NTP_transf_dom"/>
</dbReference>
<organism evidence="10 11">
    <name type="scientific">Candidatus Accumulibacter proximus</name>
    <dbReference type="NCBI Taxonomy" id="2954385"/>
    <lineage>
        <taxon>Bacteria</taxon>
        <taxon>Pseudomonadati</taxon>
        <taxon>Pseudomonadota</taxon>
        <taxon>Betaproteobacteria</taxon>
        <taxon>Candidatus Accumulibacter</taxon>
    </lineage>
</organism>
<comment type="activity regulation">
    <text evidence="7">Uridylyltransferase (UTase) activity is inhibited by glutamine, while glutamine activates uridylyl-removing (UR) activity.</text>
</comment>
<dbReference type="GO" id="GO:0006808">
    <property type="term" value="P:regulation of nitrogen utilization"/>
    <property type="evidence" value="ECO:0007669"/>
    <property type="project" value="UniProtKB-UniRule"/>
</dbReference>
<dbReference type="CDD" id="cd00077">
    <property type="entry name" value="HDc"/>
    <property type="match status" value="1"/>
</dbReference>
<dbReference type="SUPFAM" id="SSF55021">
    <property type="entry name" value="ACT-like"/>
    <property type="match status" value="2"/>
</dbReference>
<dbReference type="PROSITE" id="PS51831">
    <property type="entry name" value="HD"/>
    <property type="match status" value="1"/>
</dbReference>
<evidence type="ECO:0000313" key="10">
    <source>
        <dbReference type="EMBL" id="MBK7674053.1"/>
    </source>
</evidence>